<feature type="transmembrane region" description="Helical" evidence="1">
    <location>
        <begin position="65"/>
        <end position="86"/>
    </location>
</feature>
<comment type="caution">
    <text evidence="2">The sequence shown here is derived from an EMBL/GenBank/DDBJ whole genome shotgun (WGS) entry which is preliminary data.</text>
</comment>
<gene>
    <name evidence="2" type="ORF">D3876_07290</name>
</gene>
<keyword evidence="1" id="KW-0812">Transmembrane</keyword>
<evidence type="ECO:0000256" key="1">
    <source>
        <dbReference type="SAM" id="Phobius"/>
    </source>
</evidence>
<evidence type="ECO:0000313" key="3">
    <source>
        <dbReference type="Proteomes" id="UP000286100"/>
    </source>
</evidence>
<reference evidence="2 3" key="1">
    <citation type="submission" date="2018-09" db="EMBL/GenBank/DDBJ databases">
        <authorList>
            <person name="Zhu H."/>
        </authorList>
    </citation>
    <scope>NUCLEOTIDE SEQUENCE [LARGE SCALE GENOMIC DNA]</scope>
    <source>
        <strain evidence="2 3">K2R01-6</strain>
    </source>
</reference>
<keyword evidence="1" id="KW-1133">Transmembrane helix</keyword>
<feature type="transmembrane region" description="Helical" evidence="1">
    <location>
        <begin position="106"/>
        <end position="126"/>
    </location>
</feature>
<keyword evidence="3" id="KW-1185">Reference proteome</keyword>
<dbReference type="Proteomes" id="UP000286100">
    <property type="component" value="Unassembled WGS sequence"/>
</dbReference>
<organism evidence="2 3">
    <name type="scientific">Sphingomonas cavernae</name>
    <dbReference type="NCBI Taxonomy" id="2320861"/>
    <lineage>
        <taxon>Bacteria</taxon>
        <taxon>Pseudomonadati</taxon>
        <taxon>Pseudomonadota</taxon>
        <taxon>Alphaproteobacteria</taxon>
        <taxon>Sphingomonadales</taxon>
        <taxon>Sphingomonadaceae</taxon>
        <taxon>Sphingomonas</taxon>
    </lineage>
</organism>
<dbReference type="AlphaFoldDB" id="A0A418WSB6"/>
<dbReference type="EMBL" id="QYUM01000002">
    <property type="protein sequence ID" value="RJF94059.1"/>
    <property type="molecule type" value="Genomic_DNA"/>
</dbReference>
<protein>
    <recommendedName>
        <fullName evidence="4">DUF2306 domain-containing protein</fullName>
    </recommendedName>
</protein>
<evidence type="ECO:0000313" key="2">
    <source>
        <dbReference type="EMBL" id="RJF94059.1"/>
    </source>
</evidence>
<proteinExistence type="predicted"/>
<feature type="transmembrane region" description="Helical" evidence="1">
    <location>
        <begin position="138"/>
        <end position="156"/>
    </location>
</feature>
<feature type="transmembrane region" description="Helical" evidence="1">
    <location>
        <begin position="37"/>
        <end position="58"/>
    </location>
</feature>
<feature type="transmembrane region" description="Helical" evidence="1">
    <location>
        <begin position="162"/>
        <end position="182"/>
    </location>
</feature>
<keyword evidence="1" id="KW-0472">Membrane</keyword>
<evidence type="ECO:0008006" key="4">
    <source>
        <dbReference type="Google" id="ProtNLM"/>
    </source>
</evidence>
<sequence>MAIAMAVTAFIGFAPTYYLAGLNDAPTPLLTPRLHLHGALCTAWMLLLVAQTGLIAAGRADIHRLTGMAGVALGAAIFVSGIFTAIHSERRVHTDLNAGTLADPYVFLIFPFAAVGMFALFGAIGVANRHRPGVHKRLMLLATMSLLGPALARIVTQLHLPVTNAIGALVLINLFLAALVAYDLATRGRLHPATLWGGGFLLISEPLRVAIGYSEPWRAIARAVMG</sequence>
<accession>A0A418WSB6</accession>
<name>A0A418WSB6_9SPHN</name>